<keyword evidence="2 9" id="KW-1003">Cell membrane</keyword>
<evidence type="ECO:0000256" key="4">
    <source>
        <dbReference type="ARBA" id="ARBA00022618"/>
    </source>
</evidence>
<dbReference type="InterPro" id="IPR013685">
    <property type="entry name" value="POTRA_FtsQ_type"/>
</dbReference>
<dbReference type="RefSeq" id="WP_274689144.1">
    <property type="nucleotide sequence ID" value="NZ_JAPMOU010000014.1"/>
</dbReference>
<dbReference type="Gene3D" id="3.10.20.310">
    <property type="entry name" value="membrane protein fhac"/>
    <property type="match status" value="1"/>
</dbReference>
<evidence type="ECO:0000313" key="11">
    <source>
        <dbReference type="EMBL" id="MDE1462793.1"/>
    </source>
</evidence>
<keyword evidence="4 9" id="KW-0132">Cell division</keyword>
<keyword evidence="6 9" id="KW-1133">Transmembrane helix</keyword>
<comment type="function">
    <text evidence="9">Essential cell division protein. May link together the upstream cell division proteins, which are predominantly cytoplasmic, with the downstream cell division proteins, which are predominantly periplasmic. May control correct divisome assembly.</text>
</comment>
<comment type="caution">
    <text evidence="11">The sequence shown here is derived from an EMBL/GenBank/DDBJ whole genome shotgun (WGS) entry which is preliminary data.</text>
</comment>
<dbReference type="Pfam" id="PF08478">
    <property type="entry name" value="POTRA_1"/>
    <property type="match status" value="1"/>
</dbReference>
<dbReference type="Proteomes" id="UP001528823">
    <property type="component" value="Unassembled WGS sequence"/>
</dbReference>
<dbReference type="PANTHER" id="PTHR35851">
    <property type="entry name" value="CELL DIVISION PROTEIN FTSQ"/>
    <property type="match status" value="1"/>
</dbReference>
<dbReference type="EMBL" id="JAPMOU010000014">
    <property type="protein sequence ID" value="MDE1462793.1"/>
    <property type="molecule type" value="Genomic_DNA"/>
</dbReference>
<evidence type="ECO:0000256" key="8">
    <source>
        <dbReference type="ARBA" id="ARBA00023306"/>
    </source>
</evidence>
<reference evidence="11 12" key="1">
    <citation type="submission" date="2022-11" db="EMBL/GenBank/DDBJ databases">
        <title>Spartinivicinus poritis sp. nov., isolated from scleractinian coral Porites lutea.</title>
        <authorList>
            <person name="Zhang G."/>
            <person name="Cai L."/>
            <person name="Wei Q."/>
        </authorList>
    </citation>
    <scope>NUCLEOTIDE SEQUENCE [LARGE SCALE GENOMIC DNA]</scope>
    <source>
        <strain evidence="11 12">A2-2</strain>
    </source>
</reference>
<evidence type="ECO:0000256" key="7">
    <source>
        <dbReference type="ARBA" id="ARBA00023136"/>
    </source>
</evidence>
<keyword evidence="8 9" id="KW-0131">Cell cycle</keyword>
<keyword evidence="7 9" id="KW-0472">Membrane</keyword>
<protein>
    <recommendedName>
        <fullName evidence="9">Cell division protein FtsQ</fullName>
    </recommendedName>
</protein>
<dbReference type="PROSITE" id="PS51779">
    <property type="entry name" value="POTRA"/>
    <property type="match status" value="1"/>
</dbReference>
<evidence type="ECO:0000256" key="1">
    <source>
        <dbReference type="ARBA" id="ARBA00004370"/>
    </source>
</evidence>
<proteinExistence type="inferred from homology"/>
<dbReference type="InterPro" id="IPR045335">
    <property type="entry name" value="FtsQ_C_sf"/>
</dbReference>
<comment type="similarity">
    <text evidence="9">Belongs to the FtsQ/DivIB family. FtsQ subfamily.</text>
</comment>
<feature type="domain" description="POTRA" evidence="10">
    <location>
        <begin position="69"/>
        <end position="138"/>
    </location>
</feature>
<dbReference type="GO" id="GO:0051301">
    <property type="term" value="P:cell division"/>
    <property type="evidence" value="ECO:0007669"/>
    <property type="project" value="UniProtKB-KW"/>
</dbReference>
<organism evidence="11 12">
    <name type="scientific">Spartinivicinus poritis</name>
    <dbReference type="NCBI Taxonomy" id="2994640"/>
    <lineage>
        <taxon>Bacteria</taxon>
        <taxon>Pseudomonadati</taxon>
        <taxon>Pseudomonadota</taxon>
        <taxon>Gammaproteobacteria</taxon>
        <taxon>Oceanospirillales</taxon>
        <taxon>Zooshikellaceae</taxon>
        <taxon>Spartinivicinus</taxon>
    </lineage>
</organism>
<dbReference type="PANTHER" id="PTHR35851:SF1">
    <property type="entry name" value="CELL DIVISION PROTEIN FTSQ"/>
    <property type="match status" value="1"/>
</dbReference>
<keyword evidence="5 9" id="KW-0812">Transmembrane</keyword>
<dbReference type="InterPro" id="IPR026579">
    <property type="entry name" value="FtsQ"/>
</dbReference>
<dbReference type="Pfam" id="PF03799">
    <property type="entry name" value="FtsQ_DivIB_C"/>
    <property type="match status" value="1"/>
</dbReference>
<keyword evidence="3 9" id="KW-0997">Cell inner membrane</keyword>
<evidence type="ECO:0000313" key="12">
    <source>
        <dbReference type="Proteomes" id="UP001528823"/>
    </source>
</evidence>
<dbReference type="HAMAP" id="MF_00911">
    <property type="entry name" value="FtsQ_subfam"/>
    <property type="match status" value="1"/>
</dbReference>
<evidence type="ECO:0000256" key="9">
    <source>
        <dbReference type="HAMAP-Rule" id="MF_00911"/>
    </source>
</evidence>
<evidence type="ECO:0000256" key="6">
    <source>
        <dbReference type="ARBA" id="ARBA00022989"/>
    </source>
</evidence>
<name>A0ABT5UBI1_9GAMM</name>
<evidence type="ECO:0000256" key="5">
    <source>
        <dbReference type="ARBA" id="ARBA00022692"/>
    </source>
</evidence>
<accession>A0ABT5UBI1</accession>
<keyword evidence="12" id="KW-1185">Reference proteome</keyword>
<evidence type="ECO:0000256" key="3">
    <source>
        <dbReference type="ARBA" id="ARBA00022519"/>
    </source>
</evidence>
<dbReference type="InterPro" id="IPR034746">
    <property type="entry name" value="POTRA"/>
</dbReference>
<evidence type="ECO:0000259" key="10">
    <source>
        <dbReference type="PROSITE" id="PS51779"/>
    </source>
</evidence>
<comment type="subunit">
    <text evidence="9">Part of a complex composed of FtsB, FtsL and FtsQ.</text>
</comment>
<sequence>MMYPVRLRDNNGINRKQVKRRGASKKKQTQKKSIKWGRLLGSFLKLSLVACFVGVSVWCWPKLTDYFNQPVKRVQVEGQFVALKKASVQQLVVPYLSSRFFNIDLTGLQTDLVKIPWVESVALRRVWPDQIQVKIVEHIAVARWNDDELLSNKGSRFKPEKLTGLKSLPKLTGPVGTEQQVMAQYHKIAQLIRPLGMSIKQLNVSSRGALVFVTDHFRVLVGRDDVVKKIQRFVKVYKAQLVGKKELIKSVDVRYSSGVAVTWNASELKS</sequence>
<dbReference type="Gene3D" id="3.40.50.11690">
    <property type="entry name" value="Cell division protein FtsQ/DivIB"/>
    <property type="match status" value="1"/>
</dbReference>
<comment type="subcellular location">
    <subcellularLocation>
        <location evidence="9">Cell inner membrane</location>
        <topology evidence="9">Single-pass type II membrane protein</topology>
    </subcellularLocation>
    <subcellularLocation>
        <location evidence="1">Membrane</location>
    </subcellularLocation>
    <text evidence="9">Localizes to the division septum.</text>
</comment>
<evidence type="ECO:0000256" key="2">
    <source>
        <dbReference type="ARBA" id="ARBA00022475"/>
    </source>
</evidence>
<dbReference type="InterPro" id="IPR005548">
    <property type="entry name" value="Cell_div_FtsQ/DivIB_C"/>
</dbReference>
<gene>
    <name evidence="9" type="primary">ftsQ</name>
    <name evidence="11" type="ORF">ORQ98_12525</name>
</gene>